<dbReference type="PROSITE" id="PS50002">
    <property type="entry name" value="SH3"/>
    <property type="match status" value="1"/>
</dbReference>
<dbReference type="SUPFAM" id="SSF48350">
    <property type="entry name" value="GTPase activation domain, GAP"/>
    <property type="match status" value="1"/>
</dbReference>
<evidence type="ECO:0000259" key="6">
    <source>
        <dbReference type="PROSITE" id="PS50238"/>
    </source>
</evidence>
<dbReference type="InterPro" id="IPR008936">
    <property type="entry name" value="Rho_GTPase_activation_prot"/>
</dbReference>
<accession>A0A0M3JSV4</accession>
<gene>
    <name evidence="7" type="ORF">ASIM_LOCUS10638</name>
</gene>
<dbReference type="Gene3D" id="1.10.555.10">
    <property type="entry name" value="Rho GTPase activation protein"/>
    <property type="match status" value="1"/>
</dbReference>
<dbReference type="WBParaSite" id="ASIM_0001108001-mRNA-1">
    <property type="protein sequence ID" value="ASIM_0001108001-mRNA-1"/>
    <property type="gene ID" value="ASIM_0001108001"/>
</dbReference>
<dbReference type="Pfam" id="PF00620">
    <property type="entry name" value="RhoGAP"/>
    <property type="match status" value="1"/>
</dbReference>
<dbReference type="GO" id="GO:0005096">
    <property type="term" value="F:GTPase activator activity"/>
    <property type="evidence" value="ECO:0007669"/>
    <property type="project" value="UniProtKB-KW"/>
</dbReference>
<feature type="compositionally biased region" description="Low complexity" evidence="4">
    <location>
        <begin position="885"/>
        <end position="904"/>
    </location>
</feature>
<dbReference type="SMART" id="SM00324">
    <property type="entry name" value="RhoGAP"/>
    <property type="match status" value="1"/>
</dbReference>
<proteinExistence type="predicted"/>
<dbReference type="SUPFAM" id="SSF50044">
    <property type="entry name" value="SH3-domain"/>
    <property type="match status" value="1"/>
</dbReference>
<feature type="compositionally biased region" description="Polar residues" evidence="4">
    <location>
        <begin position="783"/>
        <end position="829"/>
    </location>
</feature>
<feature type="domain" description="SH3" evidence="5">
    <location>
        <begin position="118"/>
        <end position="206"/>
    </location>
</feature>
<dbReference type="GO" id="GO:0007264">
    <property type="term" value="P:small GTPase-mediated signal transduction"/>
    <property type="evidence" value="ECO:0007669"/>
    <property type="project" value="TreeGrafter"/>
</dbReference>
<feature type="compositionally biased region" description="Basic and acidic residues" evidence="4">
    <location>
        <begin position="753"/>
        <end position="764"/>
    </location>
</feature>
<evidence type="ECO:0000256" key="1">
    <source>
        <dbReference type="ARBA" id="ARBA00022443"/>
    </source>
</evidence>
<evidence type="ECO:0000313" key="8">
    <source>
        <dbReference type="Proteomes" id="UP000267096"/>
    </source>
</evidence>
<evidence type="ECO:0000256" key="3">
    <source>
        <dbReference type="PROSITE-ProRule" id="PRU00192"/>
    </source>
</evidence>
<dbReference type="InterPro" id="IPR001452">
    <property type="entry name" value="SH3_domain"/>
</dbReference>
<feature type="region of interest" description="Disordered" evidence="4">
    <location>
        <begin position="708"/>
        <end position="829"/>
    </location>
</feature>
<dbReference type="Gene3D" id="2.30.30.40">
    <property type="entry name" value="SH3 Domains"/>
    <property type="match status" value="1"/>
</dbReference>
<protein>
    <submittedName>
        <fullName evidence="9">GTPase-activating protein rrc-1 (inferred by orthology to a C. elegans protein)</fullName>
    </submittedName>
</protein>
<feature type="region of interest" description="Disordered" evidence="4">
    <location>
        <begin position="853"/>
        <end position="921"/>
    </location>
</feature>
<keyword evidence="8" id="KW-1185">Reference proteome</keyword>
<feature type="region of interest" description="Disordered" evidence="4">
    <location>
        <begin position="244"/>
        <end position="265"/>
    </location>
</feature>
<sequence>MEIQYDSDDISNDDTSNGLPISLRLIKRSFEKLCEFDCQLHRCVFDRKHSRLRELNELNFEILNRDDFNLRNELCIYFNRLSQITGSLIRCFPVLRFLEVDSRGNRFIPAEETSINTPAIATAIVTKQYESQSTDQISLKVGDIVSIIDKNLVGSNGKAWCKAKLTICNGDIGQQQCSTVRRISTQQPQHFHVGIFPSECVKIFDGKTFDNDHDHQSSTTKHQKRKQQQSAYHSFINSIASNSKSSNHHPLMSPQSSNAFSTTTNKRHNNISINNSSLIKAFLYRTNLLPSSSTSSSSACAHSKHIPVFGIDLVEYLQKTGDEIPIILKKCVEVIEAHGIVTGVYRQCGIQSNIQKLRNGFDSGSLPNLNDAAILRDIHCISSLLKQYFRQLPNPLFTFELYPDFIRAYEVNDGNRTDRFKSVLDRLPIEHYRTAKYLIHHLTRLCQCTHLTDMNSKNLAIVWAPNLFRCPPCESNNNDSYVLRGLNIQTGLCNFLLVNAAHLFSFEIDCSLNSKPLKDSVRFNSTSTLKPQDYSDHSSTTTQLASSHPCSSTSHSLCNTASPDLTHRNCIDLNGGPSSLPTFRTVLERPSRDLKNEQQSSHQGVAVDWRRLLRGPSVDNAFTSLRNRWRNQTTRRGANIVDCCNNDENELAVKWRRFVSFDILSPSAEEVGVGSGGLFRQARSASLISFVTKSVEEFRNGVMKSLRRQQLHHNRRQSTIASKQRQSPIYYGTLREQTVGRIRNESISSSSDENVRSDGREESKRRRARRDGVLSAVEFEHLPSTSTADKGATQQLTGSSASETNSVNRAEQLSTNSHSDSRATSSNQLARRKVCLSDYDTADNIDERTDQLALSNHEESSERSLRNDKPQITGTSSTEWFDHQSVSSLSSASQSASASDSNESLQLDMSRYDNVSPHYMR</sequence>
<evidence type="ECO:0000313" key="9">
    <source>
        <dbReference type="WBParaSite" id="ASIM_0001108001-mRNA-1"/>
    </source>
</evidence>
<dbReference type="Proteomes" id="UP000267096">
    <property type="component" value="Unassembled WGS sequence"/>
</dbReference>
<feature type="compositionally biased region" description="Basic and acidic residues" evidence="4">
    <location>
        <begin position="853"/>
        <end position="869"/>
    </location>
</feature>
<dbReference type="PANTHER" id="PTHR15729:SF10">
    <property type="entry name" value="GTPASE-ACTIVATING PROTEIN CDGAPR"/>
    <property type="match status" value="1"/>
</dbReference>
<feature type="compositionally biased region" description="Polar residues" evidence="4">
    <location>
        <begin position="253"/>
        <end position="264"/>
    </location>
</feature>
<name>A0A0M3JSV4_ANISI</name>
<dbReference type="PROSITE" id="PS50238">
    <property type="entry name" value="RHOGAP"/>
    <property type="match status" value="1"/>
</dbReference>
<dbReference type="PANTHER" id="PTHR15729">
    <property type="entry name" value="CDC42 GTPASE-ACTIVATING PROTEIN"/>
    <property type="match status" value="1"/>
</dbReference>
<evidence type="ECO:0000256" key="4">
    <source>
        <dbReference type="SAM" id="MobiDB-lite"/>
    </source>
</evidence>
<feature type="compositionally biased region" description="Polar residues" evidence="4">
    <location>
        <begin position="870"/>
        <end position="879"/>
    </location>
</feature>
<dbReference type="InterPro" id="IPR051576">
    <property type="entry name" value="PX-Rho_GAP"/>
</dbReference>
<feature type="compositionally biased region" description="Polar residues" evidence="4">
    <location>
        <begin position="718"/>
        <end position="727"/>
    </location>
</feature>
<dbReference type="InterPro" id="IPR036028">
    <property type="entry name" value="SH3-like_dom_sf"/>
</dbReference>
<reference evidence="9" key="1">
    <citation type="submission" date="2017-02" db="UniProtKB">
        <authorList>
            <consortium name="WormBaseParasite"/>
        </authorList>
    </citation>
    <scope>IDENTIFICATION</scope>
</reference>
<organism evidence="9">
    <name type="scientific">Anisakis simplex</name>
    <name type="common">Herring worm</name>
    <dbReference type="NCBI Taxonomy" id="6269"/>
    <lineage>
        <taxon>Eukaryota</taxon>
        <taxon>Metazoa</taxon>
        <taxon>Ecdysozoa</taxon>
        <taxon>Nematoda</taxon>
        <taxon>Chromadorea</taxon>
        <taxon>Rhabditida</taxon>
        <taxon>Spirurina</taxon>
        <taxon>Ascaridomorpha</taxon>
        <taxon>Ascaridoidea</taxon>
        <taxon>Anisakidae</taxon>
        <taxon>Anisakis</taxon>
        <taxon>Anisakis simplex complex</taxon>
    </lineage>
</organism>
<feature type="domain" description="Rho-GAP" evidence="6">
    <location>
        <begin position="311"/>
        <end position="504"/>
    </location>
</feature>
<dbReference type="OrthoDB" id="79452at2759"/>
<evidence type="ECO:0000259" key="5">
    <source>
        <dbReference type="PROSITE" id="PS50002"/>
    </source>
</evidence>
<reference evidence="7 8" key="2">
    <citation type="submission" date="2018-11" db="EMBL/GenBank/DDBJ databases">
        <authorList>
            <consortium name="Pathogen Informatics"/>
        </authorList>
    </citation>
    <scope>NUCLEOTIDE SEQUENCE [LARGE SCALE GENOMIC DNA]</scope>
</reference>
<feature type="region of interest" description="Disordered" evidence="4">
    <location>
        <begin position="528"/>
        <end position="554"/>
    </location>
</feature>
<dbReference type="SMART" id="SM00326">
    <property type="entry name" value="SH3"/>
    <property type="match status" value="1"/>
</dbReference>
<keyword evidence="2" id="KW-0343">GTPase activation</keyword>
<keyword evidence="1 3" id="KW-0728">SH3 domain</keyword>
<evidence type="ECO:0000313" key="7">
    <source>
        <dbReference type="EMBL" id="VDK43358.1"/>
    </source>
</evidence>
<dbReference type="AlphaFoldDB" id="A0A0M3JSV4"/>
<evidence type="ECO:0000256" key="2">
    <source>
        <dbReference type="ARBA" id="ARBA00022468"/>
    </source>
</evidence>
<dbReference type="EMBL" id="UYRR01031009">
    <property type="protein sequence ID" value="VDK43358.1"/>
    <property type="molecule type" value="Genomic_DNA"/>
</dbReference>
<dbReference type="InterPro" id="IPR000198">
    <property type="entry name" value="RhoGAP_dom"/>
</dbReference>